<dbReference type="InterPro" id="IPR036465">
    <property type="entry name" value="vWFA_dom_sf"/>
</dbReference>
<dbReference type="SMART" id="SM00034">
    <property type="entry name" value="CLECT"/>
    <property type="match status" value="1"/>
</dbReference>
<sequence length="377" mass="42656">MYFRSFLILLFIQIIYCQKVKCSISTTATEECPLIIKNLYLDIVIIFDSSDGAGEQGFKGQLLSISGFLNSGFIIGQGNKHQSTRVSFGTMATETVIFSNLTSYNSVDEAHSELLKLSFYANTGTSINLYSGLMGASNQFDSYGRRGYKQLIIIFSSATRIDCFVPTKVSSNLKDPCRVAATIKGEKKDILVVNLNYHDTPPPEIKNISSPNYDISNDNNLIKNLQRLAAYSNCNCPQSYTQFRNDLIDFKGRTCAYFEDSTTFYKDATQKFSGIDSRLIQIRSREKQRFTQLLCGNNDCFFGLNQLEKHGKWKWDGSNNDFNPKEYDNFGPSQEKISGCGYIQNTTGLWYSVDCYNVEKKYITEILACDTENFCLL</sequence>
<protein>
    <submittedName>
        <fullName evidence="5 6">C-type lectin domain-containing protein</fullName>
    </submittedName>
</protein>
<dbReference type="SUPFAM" id="SSF56436">
    <property type="entry name" value="C-type lectin-like"/>
    <property type="match status" value="1"/>
</dbReference>
<dbReference type="PANTHER" id="PTHR31024:SF3">
    <property type="entry name" value="C-TYPE LECTIN-RELATED"/>
    <property type="match status" value="1"/>
</dbReference>
<dbReference type="Pfam" id="PF00092">
    <property type="entry name" value="VWA"/>
    <property type="match status" value="1"/>
</dbReference>
<dbReference type="InterPro" id="IPR016186">
    <property type="entry name" value="C-type_lectin-like/link_sf"/>
</dbReference>
<feature type="domain" description="C-type lectin" evidence="2">
    <location>
        <begin position="251"/>
        <end position="355"/>
    </location>
</feature>
<dbReference type="SMART" id="SM00327">
    <property type="entry name" value="VWA"/>
    <property type="match status" value="1"/>
</dbReference>
<feature type="domain" description="VWFA" evidence="3">
    <location>
        <begin position="42"/>
        <end position="247"/>
    </location>
</feature>
<evidence type="ECO:0000313" key="5">
    <source>
        <dbReference type="WBParaSite" id="SSTP_0000283100.1"/>
    </source>
</evidence>
<evidence type="ECO:0000259" key="3">
    <source>
        <dbReference type="PROSITE" id="PS50234"/>
    </source>
</evidence>
<keyword evidence="4" id="KW-1185">Reference proteome</keyword>
<evidence type="ECO:0000313" key="6">
    <source>
        <dbReference type="WBParaSite" id="TCONS_00003256.p1"/>
    </source>
</evidence>
<evidence type="ECO:0000313" key="4">
    <source>
        <dbReference type="Proteomes" id="UP000035681"/>
    </source>
</evidence>
<keyword evidence="1" id="KW-0732">Signal</keyword>
<feature type="signal peptide" evidence="1">
    <location>
        <begin position="1"/>
        <end position="17"/>
    </location>
</feature>
<name>A0A0K0E014_STRER</name>
<evidence type="ECO:0000259" key="2">
    <source>
        <dbReference type="PROSITE" id="PS50041"/>
    </source>
</evidence>
<feature type="chain" id="PRO_5005327455" evidence="1">
    <location>
        <begin position="18"/>
        <end position="377"/>
    </location>
</feature>
<dbReference type="WBParaSite" id="SSTP_0000283100.1">
    <property type="protein sequence ID" value="SSTP_0000283100.1"/>
    <property type="gene ID" value="SSTP_0000283100"/>
</dbReference>
<dbReference type="InterPro" id="IPR016187">
    <property type="entry name" value="CTDL_fold"/>
</dbReference>
<dbReference type="Gene3D" id="3.10.100.10">
    <property type="entry name" value="Mannose-Binding Protein A, subunit A"/>
    <property type="match status" value="1"/>
</dbReference>
<evidence type="ECO:0000256" key="1">
    <source>
        <dbReference type="SAM" id="SignalP"/>
    </source>
</evidence>
<dbReference type="STRING" id="6248.A0A0K0E014"/>
<reference evidence="5" key="1">
    <citation type="submission" date="2015-08" db="UniProtKB">
        <authorList>
            <consortium name="WormBaseParasite"/>
        </authorList>
    </citation>
    <scope>IDENTIFICATION</scope>
</reference>
<dbReference type="PROSITE" id="PS50234">
    <property type="entry name" value="VWFA"/>
    <property type="match status" value="1"/>
</dbReference>
<dbReference type="InterPro" id="IPR001304">
    <property type="entry name" value="C-type_lectin-like"/>
</dbReference>
<dbReference type="InterPro" id="IPR002035">
    <property type="entry name" value="VWF_A"/>
</dbReference>
<dbReference type="PROSITE" id="PS50041">
    <property type="entry name" value="C_TYPE_LECTIN_2"/>
    <property type="match status" value="1"/>
</dbReference>
<dbReference type="SUPFAM" id="SSF53300">
    <property type="entry name" value="vWA-like"/>
    <property type="match status" value="1"/>
</dbReference>
<proteinExistence type="predicted"/>
<dbReference type="AlphaFoldDB" id="A0A0K0E014"/>
<dbReference type="PANTHER" id="PTHR31024">
    <property type="entry name" value="C-TYPE LECTIN"/>
    <property type="match status" value="1"/>
</dbReference>
<dbReference type="Gene3D" id="3.40.50.410">
    <property type="entry name" value="von Willebrand factor, type A domain"/>
    <property type="match status" value="1"/>
</dbReference>
<organism evidence="5">
    <name type="scientific">Strongyloides stercoralis</name>
    <name type="common">Threadworm</name>
    <dbReference type="NCBI Taxonomy" id="6248"/>
    <lineage>
        <taxon>Eukaryota</taxon>
        <taxon>Metazoa</taxon>
        <taxon>Ecdysozoa</taxon>
        <taxon>Nematoda</taxon>
        <taxon>Chromadorea</taxon>
        <taxon>Rhabditida</taxon>
        <taxon>Tylenchina</taxon>
        <taxon>Panagrolaimomorpha</taxon>
        <taxon>Strongyloidoidea</taxon>
        <taxon>Strongyloididae</taxon>
        <taxon>Strongyloides</taxon>
    </lineage>
</organism>
<dbReference type="Pfam" id="PF00059">
    <property type="entry name" value="Lectin_C"/>
    <property type="match status" value="1"/>
</dbReference>
<accession>A0A0K0E014</accession>
<dbReference type="WBParaSite" id="TCONS_00003256.p1">
    <property type="protein sequence ID" value="TCONS_00003256.p1"/>
    <property type="gene ID" value="XLOC_002999"/>
</dbReference>
<dbReference type="Proteomes" id="UP000035681">
    <property type="component" value="Unplaced"/>
</dbReference>